<feature type="region of interest" description="Disordered" evidence="1">
    <location>
        <begin position="184"/>
        <end position="275"/>
    </location>
</feature>
<feature type="compositionally biased region" description="Polar residues" evidence="1">
    <location>
        <begin position="251"/>
        <end position="270"/>
    </location>
</feature>
<feature type="region of interest" description="Disordered" evidence="1">
    <location>
        <begin position="92"/>
        <end position="140"/>
    </location>
</feature>
<proteinExistence type="predicted"/>
<sequence length="392" mass="44280">MSSAGPAYEIRFRDDEVGTFIHVQIIDLTRNGSGAESRRLPNVYRQSYLLRRESVMLSSSTTPTSNATAEYHEEDRLQQGVTDHDVEVSSLAVRDKSQATSSTRRTNASTASQPIPINSAASSSSTRQLAKSAPLNRNVYDDNEQLDTNFSWTTGRNNKNLDVIPTVARRLAEEEAMDHLRRQEGEEAMRKAMERKAKIAAARQNANKSSPDLRPQGSSKSEQTTHQRNSQHQPKDRIRMASVDYVKDTSAVDQSKNQSTAFEQRQAQDNNTRDIRKEVEEYLKGTDLRKGDNRLDSQPNVYPYNSYERMDANMKQPLKGDVANYQMKEQHLAYNGPQKSTKMKYDREYELSRLQEGNVHANTSISAQMNSETQDLGHDSSNDKKGCCCIIS</sequence>
<name>A0A8H7PDC7_MORIS</name>
<gene>
    <name evidence="2" type="ORF">INT43_008216</name>
</gene>
<feature type="compositionally biased region" description="Polar residues" evidence="1">
    <location>
        <begin position="204"/>
        <end position="232"/>
    </location>
</feature>
<evidence type="ECO:0000313" key="3">
    <source>
        <dbReference type="Proteomes" id="UP000654370"/>
    </source>
</evidence>
<accession>A0A8H7PDC7</accession>
<protein>
    <submittedName>
        <fullName evidence="2">Uncharacterized protein</fullName>
    </submittedName>
</protein>
<feature type="compositionally biased region" description="Basic and acidic residues" evidence="1">
    <location>
        <begin position="184"/>
        <end position="197"/>
    </location>
</feature>
<dbReference type="EMBL" id="JAEPQZ010000019">
    <property type="protein sequence ID" value="KAG2171836.1"/>
    <property type="molecule type" value="Genomic_DNA"/>
</dbReference>
<organism evidence="2 3">
    <name type="scientific">Mortierella isabellina</name>
    <name type="common">Filamentous fungus</name>
    <name type="synonym">Umbelopsis isabellina</name>
    <dbReference type="NCBI Taxonomy" id="91625"/>
    <lineage>
        <taxon>Eukaryota</taxon>
        <taxon>Fungi</taxon>
        <taxon>Fungi incertae sedis</taxon>
        <taxon>Mucoromycota</taxon>
        <taxon>Mucoromycotina</taxon>
        <taxon>Umbelopsidomycetes</taxon>
        <taxon>Umbelopsidales</taxon>
        <taxon>Umbelopsidaceae</taxon>
        <taxon>Umbelopsis</taxon>
    </lineage>
</organism>
<keyword evidence="3" id="KW-1185">Reference proteome</keyword>
<reference evidence="2" key="1">
    <citation type="submission" date="2020-12" db="EMBL/GenBank/DDBJ databases">
        <title>Metabolic potential, ecology and presence of endohyphal bacteria is reflected in genomic diversity of Mucoromycotina.</title>
        <authorList>
            <person name="Muszewska A."/>
            <person name="Okrasinska A."/>
            <person name="Steczkiewicz K."/>
            <person name="Drgas O."/>
            <person name="Orlowska M."/>
            <person name="Perlinska-Lenart U."/>
            <person name="Aleksandrzak-Piekarczyk T."/>
            <person name="Szatraj K."/>
            <person name="Zielenkiewicz U."/>
            <person name="Pilsyk S."/>
            <person name="Malc E."/>
            <person name="Mieczkowski P."/>
            <person name="Kruszewska J.S."/>
            <person name="Biernat P."/>
            <person name="Pawlowska J."/>
        </authorList>
    </citation>
    <scope>NUCLEOTIDE SEQUENCE</scope>
    <source>
        <strain evidence="2">WA0000067209</strain>
    </source>
</reference>
<evidence type="ECO:0000313" key="2">
    <source>
        <dbReference type="EMBL" id="KAG2171836.1"/>
    </source>
</evidence>
<dbReference type="Proteomes" id="UP000654370">
    <property type="component" value="Unassembled WGS sequence"/>
</dbReference>
<evidence type="ECO:0000256" key="1">
    <source>
        <dbReference type="SAM" id="MobiDB-lite"/>
    </source>
</evidence>
<comment type="caution">
    <text evidence="2">The sequence shown here is derived from an EMBL/GenBank/DDBJ whole genome shotgun (WGS) entry which is preliminary data.</text>
</comment>
<feature type="compositionally biased region" description="Low complexity" evidence="1">
    <location>
        <begin position="98"/>
        <end position="125"/>
    </location>
</feature>
<dbReference type="OrthoDB" id="2404785at2759"/>
<dbReference type="AlphaFoldDB" id="A0A8H7PDC7"/>